<dbReference type="OrthoDB" id="10062876at2759"/>
<feature type="transmembrane region" description="Helical" evidence="7">
    <location>
        <begin position="905"/>
        <end position="923"/>
    </location>
</feature>
<evidence type="ECO:0000259" key="8">
    <source>
        <dbReference type="PROSITE" id="PS50878"/>
    </source>
</evidence>
<dbReference type="SUPFAM" id="SSF117839">
    <property type="entry name" value="WWE domain"/>
    <property type="match status" value="1"/>
</dbReference>
<dbReference type="InterPro" id="IPR002293">
    <property type="entry name" value="AA/rel_permease1"/>
</dbReference>
<feature type="transmembrane region" description="Helical" evidence="7">
    <location>
        <begin position="1091"/>
        <end position="1112"/>
    </location>
</feature>
<dbReference type="SUPFAM" id="SSF56219">
    <property type="entry name" value="DNase I-like"/>
    <property type="match status" value="1"/>
</dbReference>
<evidence type="ECO:0000259" key="9">
    <source>
        <dbReference type="PROSITE" id="PS50918"/>
    </source>
</evidence>
<reference evidence="11 12" key="1">
    <citation type="submission" date="2018-07" db="EMBL/GenBank/DDBJ databases">
        <title>A high quality draft genome assembly of the barn swallow (H. rustica rustica).</title>
        <authorList>
            <person name="Formenti G."/>
            <person name="Chiara M."/>
            <person name="Poveda L."/>
            <person name="Francoijs K.-J."/>
            <person name="Bonisoli-Alquati A."/>
            <person name="Canova L."/>
            <person name="Gianfranceschi L."/>
            <person name="Horner D.S."/>
            <person name="Saino N."/>
        </authorList>
    </citation>
    <scope>NUCLEOTIDE SEQUENCE [LARGE SCALE GENOMIC DNA]</scope>
    <source>
        <strain evidence="11">Chelidonia</strain>
        <tissue evidence="11">Blood</tissue>
    </source>
</reference>
<keyword evidence="4 7" id="KW-0472">Membrane</keyword>
<dbReference type="Gene3D" id="3.30.720.50">
    <property type="match status" value="1"/>
</dbReference>
<dbReference type="Pfam" id="PF13520">
    <property type="entry name" value="AA_permease_2"/>
    <property type="match status" value="1"/>
</dbReference>
<dbReference type="Gene3D" id="3.90.228.10">
    <property type="match status" value="1"/>
</dbReference>
<keyword evidence="6" id="KW-0328">Glycosyltransferase</keyword>
<dbReference type="Pfam" id="PF03372">
    <property type="entry name" value="Exo_endo_phos"/>
    <property type="match status" value="1"/>
</dbReference>
<dbReference type="GO" id="GO:0003950">
    <property type="term" value="F:NAD+ poly-ADP-ribosyltransferase activity"/>
    <property type="evidence" value="ECO:0007669"/>
    <property type="project" value="UniProtKB-UniRule"/>
</dbReference>
<feature type="transmembrane region" description="Helical" evidence="7">
    <location>
        <begin position="864"/>
        <end position="885"/>
    </location>
</feature>
<feature type="transmembrane region" description="Helical" evidence="7">
    <location>
        <begin position="935"/>
        <end position="959"/>
    </location>
</feature>
<accession>A0A3M0JVU6</accession>
<dbReference type="InterPro" id="IPR043502">
    <property type="entry name" value="DNA/RNA_pol_sf"/>
</dbReference>
<dbReference type="InterPro" id="IPR005135">
    <property type="entry name" value="Endo/exonuclease/phosphatase"/>
</dbReference>
<dbReference type="PROSITE" id="PS51059">
    <property type="entry name" value="PARP_CATALYTIC"/>
    <property type="match status" value="1"/>
</dbReference>
<feature type="transmembrane region" description="Helical" evidence="7">
    <location>
        <begin position="1034"/>
        <end position="1056"/>
    </location>
</feature>
<dbReference type="Proteomes" id="UP000269221">
    <property type="component" value="Unassembled WGS sequence"/>
</dbReference>
<name>A0A3M0JVU6_HIRRU</name>
<feature type="domain" description="WWE" evidence="9">
    <location>
        <begin position="1182"/>
        <end position="1271"/>
    </location>
</feature>
<dbReference type="InterPro" id="IPR037197">
    <property type="entry name" value="WWE_dom_sf"/>
</dbReference>
<dbReference type="Pfam" id="PF00078">
    <property type="entry name" value="RVT_1"/>
    <property type="match status" value="1"/>
</dbReference>
<keyword evidence="6" id="KW-0808">Transferase</keyword>
<evidence type="ECO:0000313" key="12">
    <source>
        <dbReference type="Proteomes" id="UP000269221"/>
    </source>
</evidence>
<dbReference type="Gene3D" id="3.60.10.10">
    <property type="entry name" value="Endonuclease/exonuclease/phosphatase"/>
    <property type="match status" value="1"/>
</dbReference>
<sequence length="1422" mass="159543">MVHQRNYDIVAITETWWDDSHSWSTALDGYKLFRRDRKGRRGGGVALYIRGVLDVIGIETNDDEVESLWVKIKGKANKADILLGVCYRPPNQDEEVDNLFYKQLNNVSGSSALVLVGDFNLPDICWELNTAEKQQSRKFLECVEDNFLSQLGLVGGARDQNGPLVIQEEAVRELLGHLDIYKSMGPDGIHPRVMRELADELAKPLSIIYQESWLTGEVPGNWKLANVTPVHKKGRKEDPGNYRPVSLTSVPGKIMEQFILSAITQHLQDGQGIRPSQHGFTKGRSCLTNLVSFYDQVTHLVDAGRAVDVVYLDFSKAFDTVSHSILLDKLAAHGLDRSTLRWVRNWLDGRAQRVMVNGAASSWRPVTSGVPQGSVLGPVLFNIFIDDMDEGIESFISKFADDTKLGACVDPLEGRRALQRDLDRLDEWAESNSMKFNKSKCQVLHFGHKNPLQRYRLGTVWVDNVQAERDLGVLVDSWLNMSQQCALVAKKANGILACIRNCVTSRSREVILPLYLALVRPHLEYCVQFWAPQFRKDVEMLERVQRRATRLVRGLEHKPCEERLKELGLFSLEKRRLRGDLITLYNLLKGGCRQDSYAPVPGTLGAVARLDLMGWKASALGIPCSCLHSCAQHLSSIRFQFGEALCFTPANECSVGLISAEKYQTILVFHIKVSLEDTWEIVAPECVILPSDWKKAMGKDKKEEAIFLRKKITLLRAFSLLIGSMVGSGIFISPKGVLESSGSVGFSLVVWFSCGLLSMFGALCYAELGTRITKSGGHYIYILETLGPLPSFLFLWAEFFAIRPANSAVVSLAFGRYMLEPFFAPCAAPVPAVKLVSLLGYYTVLTLNSWSVTWSARLQTALSVVKLLALALIIVPGMMLLAQGHTENFQDAFDRQSLALDKLPLAFYAGMFAYSGWFQTSFVREELVKPERNIPLAVIVSVITVIVGYMLTNVSYYTVLGTQDVLASPAVAVSFVQRAFKSLISVVPVLVALSCFGTMNGGIFTFSRTLFVASREGQWPPLFSMIHIRRHTPLPAVMLMFPLVTAMVCIGDIYHLLNFFSFSRWLFIGLATLGLIVHRHRHPELHSPFKVPLFVPVSFTIICLFTVAMSFYSDPVNISIGCTMVLSGFPVYYLIIHRQMSDRCRNLFCAVSRIECRAEILLVSNDIPSSKAEQAALLYSCCLLTHPSAPEMEHVWYWLDDSKQWIEYGKEHPGHVTATVTSAFLENEYQADKNGVIFFRAGSQQYVLDFAAKTRLYHILSILHSGTKVRYLILGSRQKEKMKKLQLKELKGVNERLLFHGTSPSHVSAICEQNFDWRLCGTHGTMYGKGSYFARDASYSHEYCSSRSGRYSMFVAQVLVGDFVQGNPEYCRPPPRAKNSNRLYDSCVDDPTDPSIFVIFEKQQVYPAYILEYSSETSCVVL</sequence>
<dbReference type="PANTHER" id="PTHR11785:SF533">
    <property type="entry name" value="CYSTINE_GLUTAMATE TRANSPORTER"/>
    <property type="match status" value="1"/>
</dbReference>
<comment type="caution">
    <text evidence="11">The sequence shown here is derived from an EMBL/GenBank/DDBJ whole genome shotgun (WGS) entry which is preliminary data.</text>
</comment>
<dbReference type="InterPro" id="IPR000477">
    <property type="entry name" value="RT_dom"/>
</dbReference>
<proteinExistence type="inferred from homology"/>
<evidence type="ECO:0000256" key="1">
    <source>
        <dbReference type="ARBA" id="ARBA00004141"/>
    </source>
</evidence>
<protein>
    <recommendedName>
        <fullName evidence="6">Poly [ADP-ribose] polymerase</fullName>
        <shortName evidence="6">PARP</shortName>
        <ecNumber evidence="6">2.4.2.-</ecNumber>
    </recommendedName>
</protein>
<evidence type="ECO:0000256" key="5">
    <source>
        <dbReference type="ARBA" id="ARBA00024347"/>
    </source>
</evidence>
<gene>
    <name evidence="11" type="ORF">DUI87_20083</name>
</gene>
<evidence type="ECO:0000259" key="10">
    <source>
        <dbReference type="PROSITE" id="PS51059"/>
    </source>
</evidence>
<feature type="transmembrane region" description="Helical" evidence="7">
    <location>
        <begin position="822"/>
        <end position="844"/>
    </location>
</feature>
<feature type="transmembrane region" description="Helical" evidence="7">
    <location>
        <begin position="714"/>
        <end position="732"/>
    </location>
</feature>
<dbReference type="FunFam" id="1.20.1740.10:FF:000057">
    <property type="entry name" value="Cystine/glutamate transporter"/>
    <property type="match status" value="1"/>
</dbReference>
<feature type="domain" description="Reverse transcriptase" evidence="8">
    <location>
        <begin position="211"/>
        <end position="475"/>
    </location>
</feature>
<feature type="transmembrane region" description="Helical" evidence="7">
    <location>
        <begin position="1062"/>
        <end position="1079"/>
    </location>
</feature>
<evidence type="ECO:0000313" key="11">
    <source>
        <dbReference type="EMBL" id="RMC02890.1"/>
    </source>
</evidence>
<dbReference type="SUPFAM" id="SSF56399">
    <property type="entry name" value="ADP-ribosylation"/>
    <property type="match status" value="1"/>
</dbReference>
<evidence type="ECO:0000256" key="3">
    <source>
        <dbReference type="ARBA" id="ARBA00022989"/>
    </source>
</evidence>
<keyword evidence="3 7" id="KW-1133">Transmembrane helix</keyword>
<evidence type="ECO:0000256" key="2">
    <source>
        <dbReference type="ARBA" id="ARBA00022692"/>
    </source>
</evidence>
<keyword evidence="12" id="KW-1185">Reference proteome</keyword>
<evidence type="ECO:0000256" key="7">
    <source>
        <dbReference type="SAM" id="Phobius"/>
    </source>
</evidence>
<dbReference type="PROSITE" id="PS50878">
    <property type="entry name" value="RT_POL"/>
    <property type="match status" value="1"/>
</dbReference>
<dbReference type="EC" id="2.4.2.-" evidence="6"/>
<feature type="transmembrane region" description="Helical" evidence="7">
    <location>
        <begin position="744"/>
        <end position="766"/>
    </location>
</feature>
<dbReference type="InterPro" id="IPR004170">
    <property type="entry name" value="WWE_dom"/>
</dbReference>
<dbReference type="EMBL" id="QRBI01000131">
    <property type="protein sequence ID" value="RMC02890.1"/>
    <property type="molecule type" value="Genomic_DNA"/>
</dbReference>
<dbReference type="Pfam" id="PF02825">
    <property type="entry name" value="WWE"/>
    <property type="match status" value="1"/>
</dbReference>
<organism evidence="11 12">
    <name type="scientific">Hirundo rustica rustica</name>
    <dbReference type="NCBI Taxonomy" id="333673"/>
    <lineage>
        <taxon>Eukaryota</taxon>
        <taxon>Metazoa</taxon>
        <taxon>Chordata</taxon>
        <taxon>Craniata</taxon>
        <taxon>Vertebrata</taxon>
        <taxon>Euteleostomi</taxon>
        <taxon>Archelosauria</taxon>
        <taxon>Archosauria</taxon>
        <taxon>Dinosauria</taxon>
        <taxon>Saurischia</taxon>
        <taxon>Theropoda</taxon>
        <taxon>Coelurosauria</taxon>
        <taxon>Aves</taxon>
        <taxon>Neognathae</taxon>
        <taxon>Neoaves</taxon>
        <taxon>Telluraves</taxon>
        <taxon>Australaves</taxon>
        <taxon>Passeriformes</taxon>
        <taxon>Sylvioidea</taxon>
        <taxon>Hirundinidae</taxon>
        <taxon>Hirundo</taxon>
    </lineage>
</organism>
<dbReference type="Pfam" id="PF00644">
    <property type="entry name" value="PARP"/>
    <property type="match status" value="1"/>
</dbReference>
<feature type="domain" description="PARP catalytic" evidence="10">
    <location>
        <begin position="1212"/>
        <end position="1422"/>
    </location>
</feature>
<dbReference type="PROSITE" id="PS50918">
    <property type="entry name" value="WWE"/>
    <property type="match status" value="1"/>
</dbReference>
<dbReference type="GO" id="GO:0016020">
    <property type="term" value="C:membrane"/>
    <property type="evidence" value="ECO:0007669"/>
    <property type="project" value="UniProtKB-SubCell"/>
</dbReference>
<dbReference type="CDD" id="cd01650">
    <property type="entry name" value="RT_nLTR_like"/>
    <property type="match status" value="1"/>
</dbReference>
<dbReference type="CDD" id="cd01439">
    <property type="entry name" value="TCCD_inducible_PARP_like"/>
    <property type="match status" value="1"/>
</dbReference>
<feature type="transmembrane region" description="Helical" evidence="7">
    <location>
        <begin position="778"/>
        <end position="802"/>
    </location>
</feature>
<comment type="subcellular location">
    <subcellularLocation>
        <location evidence="1">Membrane</location>
        <topology evidence="1">Multi-pass membrane protein</topology>
    </subcellularLocation>
</comment>
<evidence type="ECO:0000256" key="6">
    <source>
        <dbReference type="RuleBase" id="RU362114"/>
    </source>
</evidence>
<dbReference type="PANTHER" id="PTHR11785">
    <property type="entry name" value="AMINO ACID TRANSPORTER"/>
    <property type="match status" value="1"/>
</dbReference>
<keyword evidence="6" id="KW-0520">NAD</keyword>
<comment type="similarity">
    <text evidence="5">Belongs to the ARTD/PARP family.</text>
</comment>
<feature type="transmembrane region" description="Helical" evidence="7">
    <location>
        <begin position="979"/>
        <end position="999"/>
    </location>
</feature>
<dbReference type="STRING" id="333673.A0A3M0JVU6"/>
<dbReference type="InterPro" id="IPR036691">
    <property type="entry name" value="Endo/exonu/phosph_ase_sf"/>
</dbReference>
<feature type="transmembrane region" description="Helical" evidence="7">
    <location>
        <begin position="1118"/>
        <end position="1136"/>
    </location>
</feature>
<dbReference type="SUPFAM" id="SSF56672">
    <property type="entry name" value="DNA/RNA polymerases"/>
    <property type="match status" value="1"/>
</dbReference>
<dbReference type="Gene3D" id="1.20.1740.10">
    <property type="entry name" value="Amino acid/polyamine transporter I"/>
    <property type="match status" value="1"/>
</dbReference>
<dbReference type="InterPro" id="IPR050598">
    <property type="entry name" value="AminoAcid_Transporter"/>
</dbReference>
<evidence type="ECO:0000256" key="4">
    <source>
        <dbReference type="ARBA" id="ARBA00023136"/>
    </source>
</evidence>
<keyword evidence="2 7" id="KW-0812">Transmembrane</keyword>
<dbReference type="GO" id="GO:0015179">
    <property type="term" value="F:L-amino acid transmembrane transporter activity"/>
    <property type="evidence" value="ECO:0007669"/>
    <property type="project" value="TreeGrafter"/>
</dbReference>
<dbReference type="InterPro" id="IPR012317">
    <property type="entry name" value="Poly(ADP-ribose)pol_cat_dom"/>
</dbReference>